<name>A0ABR3SRC6_9PEZI</name>
<dbReference type="Gene3D" id="3.30.710.10">
    <property type="entry name" value="Potassium Channel Kv1.1, Chain A"/>
    <property type="match status" value="1"/>
</dbReference>
<dbReference type="SUPFAM" id="SSF54695">
    <property type="entry name" value="POZ domain"/>
    <property type="match status" value="1"/>
</dbReference>
<feature type="domain" description="BTB" evidence="1">
    <location>
        <begin position="24"/>
        <end position="94"/>
    </location>
</feature>
<dbReference type="PROSITE" id="PS50097">
    <property type="entry name" value="BTB"/>
    <property type="match status" value="1"/>
</dbReference>
<protein>
    <recommendedName>
        <fullName evidence="1">BTB domain-containing protein</fullName>
    </recommendedName>
</protein>
<organism evidence="2 3">
    <name type="scientific">Neofusicoccum ribis</name>
    <dbReference type="NCBI Taxonomy" id="45134"/>
    <lineage>
        <taxon>Eukaryota</taxon>
        <taxon>Fungi</taxon>
        <taxon>Dikarya</taxon>
        <taxon>Ascomycota</taxon>
        <taxon>Pezizomycotina</taxon>
        <taxon>Dothideomycetes</taxon>
        <taxon>Dothideomycetes incertae sedis</taxon>
        <taxon>Botryosphaeriales</taxon>
        <taxon>Botryosphaeriaceae</taxon>
        <taxon>Neofusicoccum</taxon>
    </lineage>
</organism>
<comment type="caution">
    <text evidence="2">The sequence shown here is derived from an EMBL/GenBank/DDBJ whole genome shotgun (WGS) entry which is preliminary data.</text>
</comment>
<accession>A0ABR3SRC6</accession>
<evidence type="ECO:0000259" key="1">
    <source>
        <dbReference type="PROSITE" id="PS50097"/>
    </source>
</evidence>
<dbReference type="Proteomes" id="UP001521116">
    <property type="component" value="Unassembled WGS sequence"/>
</dbReference>
<dbReference type="EMBL" id="JAJVDC020000069">
    <property type="protein sequence ID" value="KAL1627687.1"/>
    <property type="molecule type" value="Genomic_DNA"/>
</dbReference>
<proteinExistence type="predicted"/>
<dbReference type="InterPro" id="IPR000210">
    <property type="entry name" value="BTB/POZ_dom"/>
</dbReference>
<keyword evidence="3" id="KW-1185">Reference proteome</keyword>
<dbReference type="CDD" id="cd18186">
    <property type="entry name" value="BTB_POZ_ZBTB_KLHL-like"/>
    <property type="match status" value="1"/>
</dbReference>
<reference evidence="2 3" key="1">
    <citation type="submission" date="2024-02" db="EMBL/GenBank/DDBJ databases">
        <title>De novo assembly and annotation of 12 fungi associated with fruit tree decline syndrome in Ontario, Canada.</title>
        <authorList>
            <person name="Sulman M."/>
            <person name="Ellouze W."/>
            <person name="Ilyukhin E."/>
        </authorList>
    </citation>
    <scope>NUCLEOTIDE SEQUENCE [LARGE SCALE GENOMIC DNA]</scope>
    <source>
        <strain evidence="2 3">M1-105</strain>
    </source>
</reference>
<dbReference type="Pfam" id="PF00651">
    <property type="entry name" value="BTB"/>
    <property type="match status" value="1"/>
</dbReference>
<sequence length="255" mass="28452">MPDGNSEATMRLSLKKYLDTGLYSDLCIKDSDGHEYAVHHILVCGQIPVLENACKPESGFKEAQSGVINLKDDDPSAVKAMLEFMYRGTFTISGDAVSPIIFVVRAYIIADIYAVRKMKKIATAKFNELASVKYKNPNFVTALRLIYESVPDNDKGCMRETAVDIVAKHYGLLLANSAFEAALDDHGALRKDILRALLRKANAPKAAKYMCRHGGWIEQFVEMIIDHGYPHNKSSCINCNISLSNNEWKKRMVVT</sequence>
<dbReference type="PANTHER" id="PTHR47843">
    <property type="entry name" value="BTB DOMAIN-CONTAINING PROTEIN-RELATED"/>
    <property type="match status" value="1"/>
</dbReference>
<evidence type="ECO:0000313" key="2">
    <source>
        <dbReference type="EMBL" id="KAL1627687.1"/>
    </source>
</evidence>
<dbReference type="InterPro" id="IPR011333">
    <property type="entry name" value="SKP1/BTB/POZ_sf"/>
</dbReference>
<dbReference type="PANTHER" id="PTHR47843:SF5">
    <property type="entry name" value="BTB_POZ DOMAIN PROTEIN"/>
    <property type="match status" value="1"/>
</dbReference>
<gene>
    <name evidence="2" type="ORF">SLS56_006219</name>
</gene>
<evidence type="ECO:0000313" key="3">
    <source>
        <dbReference type="Proteomes" id="UP001521116"/>
    </source>
</evidence>